<dbReference type="InterPro" id="IPR003594">
    <property type="entry name" value="HATPase_dom"/>
</dbReference>
<dbReference type="Gene3D" id="1.10.287.130">
    <property type="match status" value="1"/>
</dbReference>
<dbReference type="CDD" id="cd00082">
    <property type="entry name" value="HisKA"/>
    <property type="match status" value="1"/>
</dbReference>
<keyword evidence="4" id="KW-0808">Transferase</keyword>
<name>A0A8X8LEN9_9BACT</name>
<dbReference type="SUPFAM" id="SSF55874">
    <property type="entry name" value="ATPase domain of HSP90 chaperone/DNA topoisomerase II/histidine kinase"/>
    <property type="match status" value="1"/>
</dbReference>
<dbReference type="PRINTS" id="PR00344">
    <property type="entry name" value="BCTRLSENSOR"/>
</dbReference>
<dbReference type="Pfam" id="PF00512">
    <property type="entry name" value="HisKA"/>
    <property type="match status" value="1"/>
</dbReference>
<dbReference type="SMART" id="SM00388">
    <property type="entry name" value="HisKA"/>
    <property type="match status" value="1"/>
</dbReference>
<dbReference type="PANTHER" id="PTHR43711">
    <property type="entry name" value="TWO-COMPONENT HISTIDINE KINASE"/>
    <property type="match status" value="1"/>
</dbReference>
<evidence type="ECO:0000259" key="9">
    <source>
        <dbReference type="PROSITE" id="PS50112"/>
    </source>
</evidence>
<reference evidence="10 11" key="1">
    <citation type="submission" date="2016-10" db="EMBL/GenBank/DDBJ databases">
        <authorList>
            <person name="Varghese N."/>
            <person name="Submissions S."/>
        </authorList>
    </citation>
    <scope>NUCLEOTIDE SEQUENCE [LARGE SCALE GENOMIC DNA]</scope>
    <source>
        <strain evidence="10 11">DSM 25353</strain>
    </source>
</reference>
<dbReference type="InterPro" id="IPR000014">
    <property type="entry name" value="PAS"/>
</dbReference>
<dbReference type="InterPro" id="IPR035965">
    <property type="entry name" value="PAS-like_dom_sf"/>
</dbReference>
<dbReference type="InterPro" id="IPR036890">
    <property type="entry name" value="HATPase_C_sf"/>
</dbReference>
<dbReference type="InterPro" id="IPR036097">
    <property type="entry name" value="HisK_dim/P_sf"/>
</dbReference>
<dbReference type="Pfam" id="PF13426">
    <property type="entry name" value="PAS_9"/>
    <property type="match status" value="1"/>
</dbReference>
<evidence type="ECO:0000256" key="1">
    <source>
        <dbReference type="ARBA" id="ARBA00000085"/>
    </source>
</evidence>
<dbReference type="AlphaFoldDB" id="A0A8X8LEN9"/>
<dbReference type="Gene3D" id="3.30.450.20">
    <property type="entry name" value="PAS domain"/>
    <property type="match status" value="1"/>
</dbReference>
<dbReference type="NCBIfam" id="TIGR00229">
    <property type="entry name" value="sensory_box"/>
    <property type="match status" value="1"/>
</dbReference>
<evidence type="ECO:0000256" key="5">
    <source>
        <dbReference type="ARBA" id="ARBA00022777"/>
    </source>
</evidence>
<evidence type="ECO:0000256" key="2">
    <source>
        <dbReference type="ARBA" id="ARBA00012438"/>
    </source>
</evidence>
<accession>A0A8X8LEN9</accession>
<dbReference type="Pfam" id="PF02518">
    <property type="entry name" value="HATPase_c"/>
    <property type="match status" value="1"/>
</dbReference>
<comment type="caution">
    <text evidence="10">The sequence shown here is derived from an EMBL/GenBank/DDBJ whole genome shotgun (WGS) entry which is preliminary data.</text>
</comment>
<dbReference type="InterPro" id="IPR003661">
    <property type="entry name" value="HisK_dim/P_dom"/>
</dbReference>
<comment type="catalytic activity">
    <reaction evidence="1">
        <text>ATP + protein L-histidine = ADP + protein N-phospho-L-histidine.</text>
        <dbReference type="EC" id="2.7.13.3"/>
    </reaction>
</comment>
<protein>
    <recommendedName>
        <fullName evidence="2">histidine kinase</fullName>
        <ecNumber evidence="2">2.7.13.3</ecNumber>
    </recommendedName>
</protein>
<dbReference type="PROSITE" id="PS50112">
    <property type="entry name" value="PAS"/>
    <property type="match status" value="1"/>
</dbReference>
<keyword evidence="6" id="KW-0902">Two-component regulatory system</keyword>
<keyword evidence="11" id="KW-1185">Reference proteome</keyword>
<dbReference type="InterPro" id="IPR050736">
    <property type="entry name" value="Sensor_HK_Regulatory"/>
</dbReference>
<dbReference type="EC" id="2.7.13.3" evidence="2"/>
<feature type="coiled-coil region" evidence="7">
    <location>
        <begin position="121"/>
        <end position="187"/>
    </location>
</feature>
<dbReference type="SUPFAM" id="SSF55785">
    <property type="entry name" value="PYP-like sensor domain (PAS domain)"/>
    <property type="match status" value="1"/>
</dbReference>
<evidence type="ECO:0000259" key="8">
    <source>
        <dbReference type="PROSITE" id="PS50109"/>
    </source>
</evidence>
<dbReference type="GO" id="GO:0000155">
    <property type="term" value="F:phosphorelay sensor kinase activity"/>
    <property type="evidence" value="ECO:0007669"/>
    <property type="project" value="InterPro"/>
</dbReference>
<dbReference type="InterPro" id="IPR005467">
    <property type="entry name" value="His_kinase_dom"/>
</dbReference>
<proteinExistence type="predicted"/>
<dbReference type="CDD" id="cd00075">
    <property type="entry name" value="HATPase"/>
    <property type="match status" value="1"/>
</dbReference>
<dbReference type="EMBL" id="FNNO01000005">
    <property type="protein sequence ID" value="SDW72636.1"/>
    <property type="molecule type" value="Genomic_DNA"/>
</dbReference>
<feature type="domain" description="PAS" evidence="9">
    <location>
        <begin position="3"/>
        <end position="55"/>
    </location>
</feature>
<dbReference type="InterPro" id="IPR004358">
    <property type="entry name" value="Sig_transdc_His_kin-like_C"/>
</dbReference>
<dbReference type="Gene3D" id="3.30.565.10">
    <property type="entry name" value="Histidine kinase-like ATPase, C-terminal domain"/>
    <property type="match status" value="1"/>
</dbReference>
<dbReference type="PANTHER" id="PTHR43711:SF26">
    <property type="entry name" value="SENSOR HISTIDINE KINASE RCSC"/>
    <property type="match status" value="1"/>
</dbReference>
<dbReference type="PROSITE" id="PS50109">
    <property type="entry name" value="HIS_KIN"/>
    <property type="match status" value="1"/>
</dbReference>
<sequence>MLDQAHMTSLFENATEGIILTGHHGNIVLVNPAAERMFGYQNREIIGQPIEILIPAQFKAHHHHLRDGFYKTPSNRVMGQGRDLFGKKKDGSNIPVEVSLSHYKKDDELFVIAFIVDITRRKEIERNMLEQQKELQKVSTEIRKLNAELEVKVEERTVILKEALQKLEQSQRELSEALDKEKQLSEIKSRFVSMASHEFRTPLSTVLSSASLLAKYTTTEEQEKRSRHIDKIKSSVRHLNDILEDFLSLGKLDEGKVAISISGFDLKSFIDDTTEDMKGLLKKGQHIRVDYTGEHFIHSDKKLLRNIIINLITNAIKFSDEDSGISIQTSVNDEIASISVTDHGIGIAPEDQVHLFSSFFRGANANNIAGTGMGLHIVKRYTDLLQGQTKLESELQKGTRVTISIPVNHPAS</sequence>
<evidence type="ECO:0000256" key="4">
    <source>
        <dbReference type="ARBA" id="ARBA00022679"/>
    </source>
</evidence>
<organism evidence="10 11">
    <name type="scientific">Hydrobacter penzbergensis</name>
    <dbReference type="NCBI Taxonomy" id="1235997"/>
    <lineage>
        <taxon>Bacteria</taxon>
        <taxon>Pseudomonadati</taxon>
        <taxon>Bacteroidota</taxon>
        <taxon>Chitinophagia</taxon>
        <taxon>Chitinophagales</taxon>
        <taxon>Chitinophagaceae</taxon>
        <taxon>Hydrobacter</taxon>
    </lineage>
</organism>
<keyword evidence="7" id="KW-0175">Coiled coil</keyword>
<feature type="domain" description="Histidine kinase" evidence="8">
    <location>
        <begin position="194"/>
        <end position="409"/>
    </location>
</feature>
<dbReference type="SUPFAM" id="SSF47384">
    <property type="entry name" value="Homodimeric domain of signal transducing histidine kinase"/>
    <property type="match status" value="1"/>
</dbReference>
<evidence type="ECO:0000256" key="3">
    <source>
        <dbReference type="ARBA" id="ARBA00022553"/>
    </source>
</evidence>
<dbReference type="CDD" id="cd00130">
    <property type="entry name" value="PAS"/>
    <property type="match status" value="1"/>
</dbReference>
<dbReference type="SMART" id="SM00387">
    <property type="entry name" value="HATPase_c"/>
    <property type="match status" value="1"/>
</dbReference>
<dbReference type="Proteomes" id="UP000198711">
    <property type="component" value="Unassembled WGS sequence"/>
</dbReference>
<evidence type="ECO:0000313" key="11">
    <source>
        <dbReference type="Proteomes" id="UP000198711"/>
    </source>
</evidence>
<gene>
    <name evidence="10" type="ORF">SAMN05444410_105104</name>
</gene>
<keyword evidence="5" id="KW-0418">Kinase</keyword>
<dbReference type="SMART" id="SM00091">
    <property type="entry name" value="PAS"/>
    <property type="match status" value="1"/>
</dbReference>
<evidence type="ECO:0000313" key="10">
    <source>
        <dbReference type="EMBL" id="SDW72636.1"/>
    </source>
</evidence>
<evidence type="ECO:0000256" key="6">
    <source>
        <dbReference type="ARBA" id="ARBA00023012"/>
    </source>
</evidence>
<keyword evidence="3" id="KW-0597">Phosphoprotein</keyword>
<evidence type="ECO:0000256" key="7">
    <source>
        <dbReference type="SAM" id="Coils"/>
    </source>
</evidence>